<feature type="repeat" description="ANK" evidence="3">
    <location>
        <begin position="888"/>
        <end position="923"/>
    </location>
</feature>
<feature type="region of interest" description="Disordered" evidence="4">
    <location>
        <begin position="519"/>
        <end position="538"/>
    </location>
</feature>
<evidence type="ECO:0000256" key="2">
    <source>
        <dbReference type="ARBA" id="ARBA00023043"/>
    </source>
</evidence>
<keyword evidence="5" id="KW-0472">Membrane</keyword>
<dbReference type="PROSITE" id="PS50088">
    <property type="entry name" value="ANK_REPEAT"/>
    <property type="match status" value="7"/>
</dbReference>
<dbReference type="PANTHER" id="PTHR24126">
    <property type="entry name" value="ANKYRIN REPEAT, PH AND SEC7 DOMAIN CONTAINING PROTEIN SECG-RELATED"/>
    <property type="match status" value="1"/>
</dbReference>
<feature type="repeat" description="ANK" evidence="3">
    <location>
        <begin position="1105"/>
        <end position="1141"/>
    </location>
</feature>
<dbReference type="SUPFAM" id="SSF48403">
    <property type="entry name" value="Ankyrin repeat"/>
    <property type="match status" value="2"/>
</dbReference>
<gene>
    <name evidence="7" type="ORF">GHT06_012345</name>
</gene>
<dbReference type="PANTHER" id="PTHR24126:SF14">
    <property type="entry name" value="ANK_REP_REGION DOMAIN-CONTAINING PROTEIN"/>
    <property type="match status" value="1"/>
</dbReference>
<feature type="region of interest" description="Disordered" evidence="4">
    <location>
        <begin position="589"/>
        <end position="612"/>
    </location>
</feature>
<evidence type="ECO:0000313" key="7">
    <source>
        <dbReference type="EMBL" id="KAI9561388.1"/>
    </source>
</evidence>
<keyword evidence="1" id="KW-0677">Repeat</keyword>
<feature type="repeat" description="ANK" evidence="3">
    <location>
        <begin position="1142"/>
        <end position="1177"/>
    </location>
</feature>
<evidence type="ECO:0000256" key="6">
    <source>
        <dbReference type="SAM" id="SignalP"/>
    </source>
</evidence>
<sequence length="1265" mass="138027">MRLFSSIFMCLVGAMLFAHTDAFAARRNGPKTEIESESSAAVLLEDAPVVNRSQTTSRGKIKFHMKTLANVAEVSVRRPRINRVRSTTVRTNVVLRDSFEQDVSLEDLKPAIATITRTSTTPRPVSADSLENDDIALVLTKPVVSRNPVNRFNRFRTTTTPASVTRDSLEQDDDAIVLALKPAAPGLKQTSLPARGRFNRVNSVSRGSLEKNDASLEDLIVVAKPVLNGALSAPRTRGRIQMKSSLDSIAPSTVAPTTPVDSTEKIDISLEDLEKTTFDVPTTTMSVTEVETATTEETGTTAMPTTLVSLQSDEQDDVFVTDRTTVAPEPTNDAIETTAPVVQFTTQSDEQMDFERVEKLAVTQDGAQVADQDSNAAMTILISQQSDEQDGPTVPVTTSTMAPAVTQPPVTSKGRGRFQSATPINQAPRNRVNRIRLNPIKSSRISDEQLGAVKETQTASRAPVSGNRFSRFRSTTVRVPVLRDSVEQNDVSLEDLIVVPTTRRPLTASRFSRFRTTTAVPVGQEAPSPKSEAPVNRNRFSRVRSTTSRVPILVDSVEDDSFVLANDFSRIKAVNVALQQTTLNSPKVMSTGNTLVNRGRGSLRRTTTATPVSRHSVEDLSLEVTLTELGKTGEQLSVQQPAIISAPVDLAVPLSAISRHSDERDDIVDVPVAPMAAVSLIVEDTDVDVSDEVTRTTTLDPVSSESGEKDGLTLVLVDETAVPVTGSLQMDILPVHEALHSTASNPVSKESEELPLTQMTKRVRMIRKQNAQMSSSDTNDIAESLKLAVLNSGVSGPAIVHLLLERIHNRIMDDSNRMTIAHVAVFNEGVYGPQIMEALLQSGVEPNSRDTNRQTPMHFAVVKQTSQTHAIIKVLLENGGDPNAIDALGNTPVHYAAANEEEHAYETLELLLSKGGSIKTRGNNGFTPVHLALINMGICGNKMRKLVVVDKKDANVRLNNSGVTLLHHVVLVNNTRCDIVQSVLDHGGNPNLKDKLGRSPLHFAVENHTQIGLTILQMLLENGGDPNLADKENRFTLVHYVANSVGEKAAEQMAILMENKGDANVSARDKVTPMHLAARNSGIHGPSLMEVLLKHKGNPNALDSHRRTPLHYAIHNENDAIRVKIISLLLEKGGNPNAGDIVGRTPVHNVVFDKRDNSLDVLKLLVEKGRNVFQSDDNDMTLFHLATRTGSKEYCLPKVKTYLAKVYRNTKNVPESRWTDGLRKIRPKYLMVANFVKLVPLKVSCAIALVSFIYFYLILCSSLGP</sequence>
<feature type="repeat" description="ANK" evidence="3">
    <location>
        <begin position="996"/>
        <end position="1031"/>
    </location>
</feature>
<protein>
    <submittedName>
        <fullName evidence="7">Uncharacterized protein</fullName>
    </submittedName>
</protein>
<dbReference type="InterPro" id="IPR002110">
    <property type="entry name" value="Ankyrin_rpt"/>
</dbReference>
<feature type="repeat" description="ANK" evidence="3">
    <location>
        <begin position="852"/>
        <end position="887"/>
    </location>
</feature>
<evidence type="ECO:0000256" key="4">
    <source>
        <dbReference type="SAM" id="MobiDB-lite"/>
    </source>
</evidence>
<dbReference type="Proteomes" id="UP000820818">
    <property type="component" value="Linkage Group LG3"/>
</dbReference>
<dbReference type="Pfam" id="PF12796">
    <property type="entry name" value="Ank_2"/>
    <property type="match status" value="3"/>
</dbReference>
<feature type="repeat" description="ANK" evidence="3">
    <location>
        <begin position="1069"/>
        <end position="1104"/>
    </location>
</feature>
<keyword evidence="5" id="KW-0812">Transmembrane</keyword>
<dbReference type="AlphaFoldDB" id="A0AAD5PX60"/>
<comment type="caution">
    <text evidence="7">The sequence shown here is derived from an EMBL/GenBank/DDBJ whole genome shotgun (WGS) entry which is preliminary data.</text>
</comment>
<dbReference type="Gene3D" id="1.25.40.20">
    <property type="entry name" value="Ankyrin repeat-containing domain"/>
    <property type="match status" value="3"/>
</dbReference>
<name>A0AAD5PX60_9CRUS</name>
<organism evidence="7 8">
    <name type="scientific">Daphnia sinensis</name>
    <dbReference type="NCBI Taxonomy" id="1820382"/>
    <lineage>
        <taxon>Eukaryota</taxon>
        <taxon>Metazoa</taxon>
        <taxon>Ecdysozoa</taxon>
        <taxon>Arthropoda</taxon>
        <taxon>Crustacea</taxon>
        <taxon>Branchiopoda</taxon>
        <taxon>Diplostraca</taxon>
        <taxon>Cladocera</taxon>
        <taxon>Anomopoda</taxon>
        <taxon>Daphniidae</taxon>
        <taxon>Daphnia</taxon>
        <taxon>Daphnia similis group</taxon>
    </lineage>
</organism>
<feature type="repeat" description="ANK" evidence="3">
    <location>
        <begin position="961"/>
        <end position="995"/>
    </location>
</feature>
<feature type="signal peptide" evidence="6">
    <location>
        <begin position="1"/>
        <end position="22"/>
    </location>
</feature>
<feature type="transmembrane region" description="Helical" evidence="5">
    <location>
        <begin position="1238"/>
        <end position="1259"/>
    </location>
</feature>
<evidence type="ECO:0000256" key="5">
    <source>
        <dbReference type="SAM" id="Phobius"/>
    </source>
</evidence>
<evidence type="ECO:0000313" key="8">
    <source>
        <dbReference type="Proteomes" id="UP000820818"/>
    </source>
</evidence>
<dbReference type="PROSITE" id="PS50297">
    <property type="entry name" value="ANK_REP_REGION"/>
    <property type="match status" value="4"/>
</dbReference>
<keyword evidence="8" id="KW-1185">Reference proteome</keyword>
<keyword evidence="5" id="KW-1133">Transmembrane helix</keyword>
<dbReference type="InterPro" id="IPR036770">
    <property type="entry name" value="Ankyrin_rpt-contain_sf"/>
</dbReference>
<dbReference type="SMART" id="SM00248">
    <property type="entry name" value="ANK"/>
    <property type="match status" value="10"/>
</dbReference>
<keyword evidence="6" id="KW-0732">Signal</keyword>
<proteinExistence type="predicted"/>
<keyword evidence="2 3" id="KW-0040">ANK repeat</keyword>
<reference evidence="7 8" key="1">
    <citation type="submission" date="2022-05" db="EMBL/GenBank/DDBJ databases">
        <title>A multi-omics perspective on studying reproductive biology in Daphnia sinensis.</title>
        <authorList>
            <person name="Jia J."/>
        </authorList>
    </citation>
    <scope>NUCLEOTIDE SEQUENCE [LARGE SCALE GENOMIC DNA]</scope>
    <source>
        <strain evidence="7 8">WSL</strain>
    </source>
</reference>
<accession>A0AAD5PX60</accession>
<feature type="region of interest" description="Disordered" evidence="4">
    <location>
        <begin position="386"/>
        <end position="421"/>
    </location>
</feature>
<evidence type="ECO:0000256" key="3">
    <source>
        <dbReference type="PROSITE-ProRule" id="PRU00023"/>
    </source>
</evidence>
<dbReference type="EMBL" id="WJBH02000003">
    <property type="protein sequence ID" value="KAI9561388.1"/>
    <property type="molecule type" value="Genomic_DNA"/>
</dbReference>
<evidence type="ECO:0000256" key="1">
    <source>
        <dbReference type="ARBA" id="ARBA00022737"/>
    </source>
</evidence>
<feature type="chain" id="PRO_5041914543" evidence="6">
    <location>
        <begin position="23"/>
        <end position="1265"/>
    </location>
</feature>